<protein>
    <submittedName>
        <fullName evidence="1">Twinkle protein</fullName>
    </submittedName>
</protein>
<reference evidence="1 2" key="1">
    <citation type="journal article" date="2017" name="Genome Biol. Evol.">
        <title>Phytophthora megakarya and P. palmivora, closely related causal agents of cacao black pod rot, underwent increases in genome sizes and gene numbers by different mechanisms.</title>
        <authorList>
            <person name="Ali S.S."/>
            <person name="Shao J."/>
            <person name="Lary D.J."/>
            <person name="Kronmiller B."/>
            <person name="Shen D."/>
            <person name="Strem M.D."/>
            <person name="Amoako-Attah I."/>
            <person name="Akrofi A.Y."/>
            <person name="Begoude B.A."/>
            <person name="Ten Hoopen G.M."/>
            <person name="Coulibaly K."/>
            <person name="Kebe B.I."/>
            <person name="Melnick R.L."/>
            <person name="Guiltinan M.J."/>
            <person name="Tyler B.M."/>
            <person name="Meinhardt L.W."/>
            <person name="Bailey B.A."/>
        </authorList>
    </citation>
    <scope>NUCLEOTIDE SEQUENCE [LARGE SCALE GENOMIC DNA]</scope>
    <source>
        <strain evidence="2">sbr112.9</strain>
    </source>
</reference>
<name>A0A2P4XQI6_9STRA</name>
<dbReference type="PANTHER" id="PTHR12873:SF0">
    <property type="entry name" value="TWINKLE MTDNA HELICASE"/>
    <property type="match status" value="1"/>
</dbReference>
<dbReference type="GO" id="GO:0043139">
    <property type="term" value="F:5'-3' DNA helicase activity"/>
    <property type="evidence" value="ECO:0007669"/>
    <property type="project" value="InterPro"/>
</dbReference>
<keyword evidence="2" id="KW-1185">Reference proteome</keyword>
<dbReference type="GO" id="GO:0008270">
    <property type="term" value="F:zinc ion binding"/>
    <property type="evidence" value="ECO:0007669"/>
    <property type="project" value="InterPro"/>
</dbReference>
<dbReference type="PANTHER" id="PTHR12873">
    <property type="entry name" value="T7-LIKE MITOCHONDRIAL DNA HELICASE"/>
    <property type="match status" value="1"/>
</dbReference>
<dbReference type="InterPro" id="IPR027032">
    <property type="entry name" value="Twinkle-like"/>
</dbReference>
<accession>A0A2P4XQI6</accession>
<dbReference type="SUPFAM" id="SSF57783">
    <property type="entry name" value="Zinc beta-ribbon"/>
    <property type="match status" value="1"/>
</dbReference>
<dbReference type="Gene3D" id="3.90.580.10">
    <property type="entry name" value="Zinc finger, CHC2-type domain"/>
    <property type="match status" value="1"/>
</dbReference>
<dbReference type="EMBL" id="NCKW01008634">
    <property type="protein sequence ID" value="POM67821.1"/>
    <property type="molecule type" value="Genomic_DNA"/>
</dbReference>
<dbReference type="GO" id="GO:0003697">
    <property type="term" value="F:single-stranded DNA binding"/>
    <property type="evidence" value="ECO:0007669"/>
    <property type="project" value="InterPro"/>
</dbReference>
<dbReference type="InterPro" id="IPR036977">
    <property type="entry name" value="DNA_primase_Znf_CHC2"/>
</dbReference>
<dbReference type="AlphaFoldDB" id="A0A2P4XQI6"/>
<dbReference type="OrthoDB" id="275278at2759"/>
<evidence type="ECO:0000313" key="1">
    <source>
        <dbReference type="EMBL" id="POM67821.1"/>
    </source>
</evidence>
<proteinExistence type="predicted"/>
<comment type="caution">
    <text evidence="1">The sequence shown here is derived from an EMBL/GenBank/DDBJ whole genome shotgun (WGS) entry which is preliminary data.</text>
</comment>
<sequence length="232" mass="25999">MRVFSRLARRSGVSRAFVSSLASSASVRRGLTTEAFVSRHYQMQDPKDVGDFLRRKSFAVRETDSHFVVRDCPFCHATHGKVDNLFKMYVHKTQGVYKCHRCGSAGSWFDFKRKLQGGVDVASSAGALYGNTGASRAPTEVKVIQALDNEKAMAIQKNLLDEIEFEPVLKYLTDVRGLTKEVLQKYCVGAIEQPFWDHEAGERVNAKCISFPWMARQMDMNAMGVAQAACCR</sequence>
<dbReference type="GO" id="GO:0006260">
    <property type="term" value="P:DNA replication"/>
    <property type="evidence" value="ECO:0007669"/>
    <property type="project" value="InterPro"/>
</dbReference>
<organism evidence="1 2">
    <name type="scientific">Phytophthora palmivora</name>
    <dbReference type="NCBI Taxonomy" id="4796"/>
    <lineage>
        <taxon>Eukaryota</taxon>
        <taxon>Sar</taxon>
        <taxon>Stramenopiles</taxon>
        <taxon>Oomycota</taxon>
        <taxon>Peronosporomycetes</taxon>
        <taxon>Peronosporales</taxon>
        <taxon>Peronosporaceae</taxon>
        <taxon>Phytophthora</taxon>
    </lineage>
</organism>
<evidence type="ECO:0000313" key="2">
    <source>
        <dbReference type="Proteomes" id="UP000237271"/>
    </source>
</evidence>
<dbReference type="Proteomes" id="UP000237271">
    <property type="component" value="Unassembled WGS sequence"/>
</dbReference>
<gene>
    <name evidence="1" type="ORF">PHPALM_16107</name>
</gene>